<name>A0A2C6WL45_9STAP</name>
<reference evidence="2" key="4">
    <citation type="submission" date="2022-03" db="EMBL/GenBank/DDBJ databases">
        <title>Complete Genome Sequence of Staphylococcus edaphicus strain CCM 8731.</title>
        <authorList>
            <person name="Rimmer C.O."/>
            <person name="Thomas J.C."/>
        </authorList>
    </citation>
    <scope>NUCLEOTIDE SEQUENCE</scope>
    <source>
        <strain evidence="2">CCM 8731</strain>
    </source>
</reference>
<evidence type="ECO:0000313" key="3">
    <source>
        <dbReference type="Proteomes" id="UP000223828"/>
    </source>
</evidence>
<evidence type="ECO:0000313" key="1">
    <source>
        <dbReference type="EMBL" id="PHK48795.1"/>
    </source>
</evidence>
<dbReference type="OrthoDB" id="9942658at2"/>
<dbReference type="AlphaFoldDB" id="A0A2C6WL45"/>
<reference evidence="1" key="1">
    <citation type="journal article" date="2017" name="Appl. Environ. Microbiol.">
        <title>Staphylococcus edaphicus sp. nov., isolated in Antarctica, harbours mecC gene and genomic islands with suspected role in adaptation to extreme environment.</title>
        <authorList>
            <person name="Pantucek R."/>
            <person name="Sedlacek I."/>
            <person name="Indrakova A."/>
            <person name="Vrbovska V."/>
            <person name="Maslanova I."/>
            <person name="Kovarovic V."/>
            <person name="Svec P."/>
            <person name="Kralova S."/>
            <person name="Kristofova L."/>
            <person name="Keklakova J."/>
            <person name="Petras P."/>
            <person name="Doskar J."/>
        </authorList>
    </citation>
    <scope>NUCLEOTIDE SEQUENCE</scope>
    <source>
        <strain evidence="1">CCM 8730</strain>
    </source>
</reference>
<dbReference type="Proteomes" id="UP001056588">
    <property type="component" value="Chromosome"/>
</dbReference>
<dbReference type="EMBL" id="CP093217">
    <property type="protein sequence ID" value="UQW81388.1"/>
    <property type="molecule type" value="Genomic_DNA"/>
</dbReference>
<gene>
    <name evidence="1" type="ORF">BTJ66_11795</name>
    <name evidence="2" type="ORF">MNY58_12650</name>
</gene>
<evidence type="ECO:0000313" key="2">
    <source>
        <dbReference type="EMBL" id="UQW81388.1"/>
    </source>
</evidence>
<dbReference type="EMBL" id="MRZN01000024">
    <property type="protein sequence ID" value="PHK48795.1"/>
    <property type="molecule type" value="Genomic_DNA"/>
</dbReference>
<protein>
    <submittedName>
        <fullName evidence="1">Uncharacterized protein</fullName>
    </submittedName>
</protein>
<organism evidence="1 3">
    <name type="scientific">Staphylococcus edaphicus</name>
    <dbReference type="NCBI Taxonomy" id="1955013"/>
    <lineage>
        <taxon>Bacteria</taxon>
        <taxon>Bacillati</taxon>
        <taxon>Bacillota</taxon>
        <taxon>Bacilli</taxon>
        <taxon>Bacillales</taxon>
        <taxon>Staphylococcaceae</taxon>
        <taxon>Staphylococcus</taxon>
    </lineage>
</organism>
<reference evidence="1" key="3">
    <citation type="submission" date="2017-10" db="EMBL/GenBank/DDBJ databases">
        <authorList>
            <person name="Vrbovska V."/>
            <person name="Kovarovic V."/>
            <person name="Indrakova A."/>
        </authorList>
    </citation>
    <scope>NUCLEOTIDE SEQUENCE</scope>
    <source>
        <strain evidence="1">CCM 8730</strain>
    </source>
</reference>
<accession>A0A2C6WL45</accession>
<evidence type="ECO:0000313" key="4">
    <source>
        <dbReference type="Proteomes" id="UP001056588"/>
    </source>
</evidence>
<sequence length="79" mass="9128">MDYLDYLNRGAIKRVCKEIFLNNNRTRKSLLTSLIGSKYDEHAFLVIDSLYSSGYLDFENDEMIGVGNAIQKLEDRGYL</sequence>
<proteinExistence type="predicted"/>
<reference evidence="3" key="2">
    <citation type="submission" date="2017-10" db="EMBL/GenBank/DDBJ databases">
        <title>Staphylococcus edaphicus sp. nov., isolated in Antarctica, harbouring mecC gene and genomic islands essential in adaptation to extreme environment.</title>
        <authorList>
            <person name="Pantucek R."/>
            <person name="Sedlacek I."/>
            <person name="Indrakova A."/>
            <person name="Vrbovska V."/>
            <person name="Maslanova I."/>
            <person name="Kovarovic V."/>
            <person name="Svec P."/>
            <person name="Kralova S."/>
            <person name="Kristofova L."/>
            <person name="Keklakova J."/>
            <person name="Petras P."/>
            <person name="Doskar J."/>
        </authorList>
    </citation>
    <scope>NUCLEOTIDE SEQUENCE [LARGE SCALE GENOMIC DNA]</scope>
    <source>
        <strain evidence="3">CCM 5085</strain>
    </source>
</reference>
<dbReference type="Proteomes" id="UP000223828">
    <property type="component" value="Unassembled WGS sequence"/>
</dbReference>
<dbReference type="RefSeq" id="WP_099091145.1">
    <property type="nucleotide sequence ID" value="NZ_CP093217.1"/>
</dbReference>
<keyword evidence="4" id="KW-1185">Reference proteome</keyword>